<dbReference type="AlphaFoldDB" id="A0A1J4JC76"/>
<dbReference type="OrthoDB" id="10526537at2759"/>
<organism evidence="1 2">
    <name type="scientific">Tritrichomonas foetus</name>
    <dbReference type="NCBI Taxonomy" id="1144522"/>
    <lineage>
        <taxon>Eukaryota</taxon>
        <taxon>Metamonada</taxon>
        <taxon>Parabasalia</taxon>
        <taxon>Tritrichomonadida</taxon>
        <taxon>Tritrichomonadidae</taxon>
        <taxon>Tritrichomonas</taxon>
    </lineage>
</organism>
<name>A0A1J4JC76_9EUKA</name>
<keyword evidence="2" id="KW-1185">Reference proteome</keyword>
<comment type="caution">
    <text evidence="1">The sequence shown here is derived from an EMBL/GenBank/DDBJ whole genome shotgun (WGS) entry which is preliminary data.</text>
</comment>
<sequence>MLAFWKPKNSHEKELSEKIDKAKKTNTNANVIKDLCAFVPEYNNIILYKLAPKLTENLKNPANSNEVASATIELIKTMIEQADILMAELTSGSRSISEPAEKREQRTPDYVPYPAFLKQSKFLEYIFEQCKVYDDRVMYIIEKFYAFEPIQFVKWILTQKNLTKSSLINIFNLAAKTQNIRASRIVHFITVSNNDVKKMVTPIIKPLLRKFPVSIVIDLMVASNEIKETIPSLEFEEWLLTHDSFTLSDIDIVTGFYKVIWLSETAVRLLLRSGVPEKMSDTYWIASREAQEFDIDQEVINAACKAMKPDFDFRIGSDGNSTRDPYLFVRIFIVSLANPEKVTLEVQRMVCELVKDKSEFVAAAATQCVIYWMIRFNYKIKRPLIYRLAASAVEEGVPTALKYLYMGALHVCGQQFDIATTILQTEEHLRFQAACRKDIVRRPWCFPHFKKNINKIFKIKLIDYNQAADVICYISGYLCDVDEEKPTSQEVVNDENNEVQQVEQ</sequence>
<proteinExistence type="predicted"/>
<protein>
    <submittedName>
        <fullName evidence="1">Uncharacterized protein</fullName>
    </submittedName>
</protein>
<evidence type="ECO:0000313" key="1">
    <source>
        <dbReference type="EMBL" id="OHS96265.1"/>
    </source>
</evidence>
<dbReference type="GeneID" id="94846212"/>
<dbReference type="RefSeq" id="XP_068349402.1">
    <property type="nucleotide sequence ID" value="XM_068511508.1"/>
</dbReference>
<dbReference type="Proteomes" id="UP000179807">
    <property type="component" value="Unassembled WGS sequence"/>
</dbReference>
<dbReference type="VEuPathDB" id="TrichDB:TRFO_37564"/>
<reference evidence="1" key="1">
    <citation type="submission" date="2016-10" db="EMBL/GenBank/DDBJ databases">
        <authorList>
            <person name="Benchimol M."/>
            <person name="Almeida L.G."/>
            <person name="Vasconcelos A.T."/>
            <person name="Perreira-Neves A."/>
            <person name="Rosa I.A."/>
            <person name="Tasca T."/>
            <person name="Bogo M.R."/>
            <person name="de Souza W."/>
        </authorList>
    </citation>
    <scope>NUCLEOTIDE SEQUENCE [LARGE SCALE GENOMIC DNA]</scope>
    <source>
        <strain evidence="1">K</strain>
    </source>
</reference>
<accession>A0A1J4JC76</accession>
<evidence type="ECO:0000313" key="2">
    <source>
        <dbReference type="Proteomes" id="UP000179807"/>
    </source>
</evidence>
<gene>
    <name evidence="1" type="ORF">TRFO_37564</name>
</gene>
<dbReference type="EMBL" id="MLAK01001187">
    <property type="protein sequence ID" value="OHS96265.1"/>
    <property type="molecule type" value="Genomic_DNA"/>
</dbReference>